<accession>A0ABS8RP84</accession>
<comment type="caution">
    <text evidence="1">The sequence shown here is derived from an EMBL/GenBank/DDBJ whole genome shotgun (WGS) entry which is preliminary data.</text>
</comment>
<evidence type="ECO:0000313" key="2">
    <source>
        <dbReference type="Proteomes" id="UP000823775"/>
    </source>
</evidence>
<protein>
    <submittedName>
        <fullName evidence="1">Uncharacterized protein</fullName>
    </submittedName>
</protein>
<keyword evidence="2" id="KW-1185">Reference proteome</keyword>
<evidence type="ECO:0000313" key="1">
    <source>
        <dbReference type="EMBL" id="MCD7448439.1"/>
    </source>
</evidence>
<proteinExistence type="predicted"/>
<dbReference type="Proteomes" id="UP000823775">
    <property type="component" value="Unassembled WGS sequence"/>
</dbReference>
<organism evidence="1 2">
    <name type="scientific">Datura stramonium</name>
    <name type="common">Jimsonweed</name>
    <name type="synonym">Common thornapple</name>
    <dbReference type="NCBI Taxonomy" id="4076"/>
    <lineage>
        <taxon>Eukaryota</taxon>
        <taxon>Viridiplantae</taxon>
        <taxon>Streptophyta</taxon>
        <taxon>Embryophyta</taxon>
        <taxon>Tracheophyta</taxon>
        <taxon>Spermatophyta</taxon>
        <taxon>Magnoliopsida</taxon>
        <taxon>eudicotyledons</taxon>
        <taxon>Gunneridae</taxon>
        <taxon>Pentapetalae</taxon>
        <taxon>asterids</taxon>
        <taxon>lamiids</taxon>
        <taxon>Solanales</taxon>
        <taxon>Solanaceae</taxon>
        <taxon>Solanoideae</taxon>
        <taxon>Datureae</taxon>
        <taxon>Datura</taxon>
    </lineage>
</organism>
<sequence length="144" mass="16406">MNLAKTSFWELSTFNNDSCRVLIVEKEEVNMNECSEDVGEGRERFYRGEVGYWEDKKGVENGKKGDLKGYCAEYGGSRGYLGYGLVVRELDRRSTGEPLLGPPMLQLIYVLLEIYRRYMFLNRRFAGVSAGQILKIPAVCLLVT</sequence>
<name>A0ABS8RP84_DATST</name>
<dbReference type="EMBL" id="JACEIK010000062">
    <property type="protein sequence ID" value="MCD7448439.1"/>
    <property type="molecule type" value="Genomic_DNA"/>
</dbReference>
<reference evidence="1 2" key="1">
    <citation type="journal article" date="2021" name="BMC Genomics">
        <title>Datura genome reveals duplications of psychoactive alkaloid biosynthetic genes and high mutation rate following tissue culture.</title>
        <authorList>
            <person name="Rajewski A."/>
            <person name="Carter-House D."/>
            <person name="Stajich J."/>
            <person name="Litt A."/>
        </authorList>
    </citation>
    <scope>NUCLEOTIDE SEQUENCE [LARGE SCALE GENOMIC DNA]</scope>
    <source>
        <strain evidence="1">AR-01</strain>
    </source>
</reference>
<gene>
    <name evidence="1" type="ORF">HAX54_042236</name>
</gene>